<evidence type="ECO:0000256" key="5">
    <source>
        <dbReference type="ARBA" id="ARBA00023110"/>
    </source>
</evidence>
<dbReference type="Gene3D" id="3.10.50.40">
    <property type="match status" value="1"/>
</dbReference>
<dbReference type="PANTHER" id="PTHR47245">
    <property type="entry name" value="PEPTIDYLPROLYL ISOMERASE"/>
    <property type="match status" value="1"/>
</dbReference>
<dbReference type="PANTHER" id="PTHR47245:SF2">
    <property type="entry name" value="PEPTIDYL-PROLYL CIS-TRANS ISOMERASE HP_0175-RELATED"/>
    <property type="match status" value="1"/>
</dbReference>
<keyword evidence="5 8" id="KW-0697">Rotamase</keyword>
<evidence type="ECO:0000256" key="8">
    <source>
        <dbReference type="PROSITE-ProRule" id="PRU00278"/>
    </source>
</evidence>
<dbReference type="PROSITE" id="PS50198">
    <property type="entry name" value="PPIC_PPIASE_2"/>
    <property type="match status" value="1"/>
</dbReference>
<dbReference type="Pfam" id="PF00639">
    <property type="entry name" value="Rotamase"/>
    <property type="match status" value="1"/>
</dbReference>
<protein>
    <recommendedName>
        <fullName evidence="4">Parvulin-like PPIase</fullName>
        <ecNumber evidence="3">5.2.1.8</ecNumber>
    </recommendedName>
    <alternativeName>
        <fullName evidence="6">Peptidyl-prolyl cis-trans isomerase plp</fullName>
    </alternativeName>
    <alternativeName>
        <fullName evidence="7">Rotamase plp</fullName>
    </alternativeName>
</protein>
<evidence type="ECO:0000256" key="2">
    <source>
        <dbReference type="ARBA" id="ARBA00007656"/>
    </source>
</evidence>
<evidence type="ECO:0000259" key="9">
    <source>
        <dbReference type="PROSITE" id="PS50198"/>
    </source>
</evidence>
<evidence type="ECO:0000313" key="11">
    <source>
        <dbReference type="Proteomes" id="UP000277424"/>
    </source>
</evidence>
<dbReference type="AlphaFoldDB" id="A0A420WN75"/>
<comment type="caution">
    <text evidence="10">The sequence shown here is derived from an EMBL/GenBank/DDBJ whole genome shotgun (WGS) entry which is preliminary data.</text>
</comment>
<dbReference type="InterPro" id="IPR000297">
    <property type="entry name" value="PPIase_PpiC"/>
</dbReference>
<dbReference type="InterPro" id="IPR027304">
    <property type="entry name" value="Trigger_fact/SurA_dom_sf"/>
</dbReference>
<dbReference type="SUPFAM" id="SSF109998">
    <property type="entry name" value="Triger factor/SurA peptide-binding domain-like"/>
    <property type="match status" value="1"/>
</dbReference>
<dbReference type="Proteomes" id="UP000277424">
    <property type="component" value="Unassembled WGS sequence"/>
</dbReference>
<evidence type="ECO:0000313" key="10">
    <source>
        <dbReference type="EMBL" id="RKQ72336.1"/>
    </source>
</evidence>
<dbReference type="EC" id="5.2.1.8" evidence="3"/>
<gene>
    <name evidence="10" type="ORF">BCL74_0100</name>
</gene>
<name>A0A420WN75_9PROT</name>
<dbReference type="EMBL" id="RBIG01000001">
    <property type="protein sequence ID" value="RKQ72336.1"/>
    <property type="molecule type" value="Genomic_DNA"/>
</dbReference>
<dbReference type="InterPro" id="IPR046357">
    <property type="entry name" value="PPIase_dom_sf"/>
</dbReference>
<evidence type="ECO:0000256" key="1">
    <source>
        <dbReference type="ARBA" id="ARBA00000971"/>
    </source>
</evidence>
<evidence type="ECO:0000256" key="6">
    <source>
        <dbReference type="ARBA" id="ARBA00030642"/>
    </source>
</evidence>
<evidence type="ECO:0000256" key="3">
    <source>
        <dbReference type="ARBA" id="ARBA00013194"/>
    </source>
</evidence>
<dbReference type="SUPFAM" id="SSF54534">
    <property type="entry name" value="FKBP-like"/>
    <property type="match status" value="1"/>
</dbReference>
<accession>A0A420WN75</accession>
<reference evidence="10 11" key="1">
    <citation type="submission" date="2018-10" db="EMBL/GenBank/DDBJ databases">
        <title>Comparative analysis of microorganisms from saline springs in Andes Mountain Range, Colombia.</title>
        <authorList>
            <person name="Rubin E."/>
        </authorList>
    </citation>
    <scope>NUCLEOTIDE SEQUENCE [LARGE SCALE GENOMIC DNA]</scope>
    <source>
        <strain evidence="10 11">USBA 36</strain>
    </source>
</reference>
<evidence type="ECO:0000256" key="7">
    <source>
        <dbReference type="ARBA" id="ARBA00031484"/>
    </source>
</evidence>
<dbReference type="RefSeq" id="WP_220660197.1">
    <property type="nucleotide sequence ID" value="NZ_RBIG01000001.1"/>
</dbReference>
<comment type="catalytic activity">
    <reaction evidence="1">
        <text>[protein]-peptidylproline (omega=180) = [protein]-peptidylproline (omega=0)</text>
        <dbReference type="Rhea" id="RHEA:16237"/>
        <dbReference type="Rhea" id="RHEA-COMP:10747"/>
        <dbReference type="Rhea" id="RHEA-COMP:10748"/>
        <dbReference type="ChEBI" id="CHEBI:83833"/>
        <dbReference type="ChEBI" id="CHEBI:83834"/>
        <dbReference type="EC" id="5.2.1.8"/>
    </reaction>
</comment>
<keyword evidence="8 10" id="KW-0413">Isomerase</keyword>
<evidence type="ECO:0000256" key="4">
    <source>
        <dbReference type="ARBA" id="ARBA00018370"/>
    </source>
</evidence>
<organism evidence="10 11">
    <name type="scientific">Oceanibaculum indicum</name>
    <dbReference type="NCBI Taxonomy" id="526216"/>
    <lineage>
        <taxon>Bacteria</taxon>
        <taxon>Pseudomonadati</taxon>
        <taxon>Pseudomonadota</taxon>
        <taxon>Alphaproteobacteria</taxon>
        <taxon>Rhodospirillales</taxon>
        <taxon>Oceanibaculaceae</taxon>
        <taxon>Oceanibaculum</taxon>
    </lineage>
</organism>
<proteinExistence type="inferred from homology"/>
<dbReference type="GO" id="GO:0003755">
    <property type="term" value="F:peptidyl-prolyl cis-trans isomerase activity"/>
    <property type="evidence" value="ECO:0007669"/>
    <property type="project" value="UniProtKB-KW"/>
</dbReference>
<dbReference type="InterPro" id="IPR050245">
    <property type="entry name" value="PrsA_foldase"/>
</dbReference>
<feature type="domain" description="PpiC" evidence="9">
    <location>
        <begin position="127"/>
        <end position="229"/>
    </location>
</feature>
<comment type="similarity">
    <text evidence="2">Belongs to the PpiC/parvulin rotamase family.</text>
</comment>
<sequence>MSMSERKPAPKPGAALRRRFAPVTVSVNGVEITAAAIAQEAQNHPSEDPDTAWNQAVRALAIRELLSQEAARQGIVAEPLTDDEGRRETEQEAAQRMLLEGALSLPVPDEESCLRYYRQNQARFRSPALYEAAHILFAADRRDKAAFAGALERARSAIAELRSDPARFADMAKALSDCPSGQVGGSLGQIGPGDTTPAFEAALTRLEPGGMSAEPVETPYGAHVIRLDHCIEGRTVPFEAVREKIADYLAEAVWRRAAAQYVSILAGQAEITGVDLGASATPLVQ</sequence>